<reference evidence="2 3" key="1">
    <citation type="submission" date="2014-04" db="EMBL/GenBank/DDBJ databases">
        <authorList>
            <consortium name="DOE Joint Genome Institute"/>
            <person name="Kuo A."/>
            <person name="Kohler A."/>
            <person name="Jargeat P."/>
            <person name="Nagy L.G."/>
            <person name="Floudas D."/>
            <person name="Copeland A."/>
            <person name="Barry K.W."/>
            <person name="Cichocki N."/>
            <person name="Veneault-Fourrey C."/>
            <person name="LaButti K."/>
            <person name="Lindquist E.A."/>
            <person name="Lipzen A."/>
            <person name="Lundell T."/>
            <person name="Morin E."/>
            <person name="Murat C."/>
            <person name="Sun H."/>
            <person name="Tunlid A."/>
            <person name="Henrissat B."/>
            <person name="Grigoriev I.V."/>
            <person name="Hibbett D.S."/>
            <person name="Martin F."/>
            <person name="Nordberg H.P."/>
            <person name="Cantor M.N."/>
            <person name="Hua S.X."/>
        </authorList>
    </citation>
    <scope>NUCLEOTIDE SEQUENCE [LARGE SCALE GENOMIC DNA]</scope>
    <source>
        <strain evidence="2 3">Ve08.2h10</strain>
    </source>
</reference>
<keyword evidence="1" id="KW-0812">Transmembrane</keyword>
<evidence type="ECO:0000256" key="1">
    <source>
        <dbReference type="SAM" id="Phobius"/>
    </source>
</evidence>
<dbReference type="InParanoid" id="A0A0D0DNE9"/>
<keyword evidence="1" id="KW-0472">Membrane</keyword>
<organism evidence="2 3">
    <name type="scientific">Paxillus rubicundulus Ve08.2h10</name>
    <dbReference type="NCBI Taxonomy" id="930991"/>
    <lineage>
        <taxon>Eukaryota</taxon>
        <taxon>Fungi</taxon>
        <taxon>Dikarya</taxon>
        <taxon>Basidiomycota</taxon>
        <taxon>Agaricomycotina</taxon>
        <taxon>Agaricomycetes</taxon>
        <taxon>Agaricomycetidae</taxon>
        <taxon>Boletales</taxon>
        <taxon>Paxilineae</taxon>
        <taxon>Paxillaceae</taxon>
        <taxon>Paxillus</taxon>
    </lineage>
</organism>
<dbReference type="HOGENOM" id="CLU_2513313_0_0_1"/>
<dbReference type="Proteomes" id="UP000054538">
    <property type="component" value="Unassembled WGS sequence"/>
</dbReference>
<evidence type="ECO:0000313" key="3">
    <source>
        <dbReference type="Proteomes" id="UP000054538"/>
    </source>
</evidence>
<sequence>MISHSQSRECHARWNRVHTYYIPSLCPAAKPQRLPADDLHIYYRSAILLTSPSRLVLYSWFLYGLNIAPLLYAYLSTTQARALVS</sequence>
<protein>
    <submittedName>
        <fullName evidence="2">Uncharacterized protein</fullName>
    </submittedName>
</protein>
<gene>
    <name evidence="2" type="ORF">PAXRUDRAFT_518229</name>
</gene>
<keyword evidence="3" id="KW-1185">Reference proteome</keyword>
<name>A0A0D0DNE9_9AGAM</name>
<accession>A0A0D0DNE9</accession>
<proteinExistence type="predicted"/>
<feature type="transmembrane region" description="Helical" evidence="1">
    <location>
        <begin position="55"/>
        <end position="75"/>
    </location>
</feature>
<keyword evidence="1" id="KW-1133">Transmembrane helix</keyword>
<reference evidence="3" key="2">
    <citation type="submission" date="2015-01" db="EMBL/GenBank/DDBJ databases">
        <title>Evolutionary Origins and Diversification of the Mycorrhizal Mutualists.</title>
        <authorList>
            <consortium name="DOE Joint Genome Institute"/>
            <consortium name="Mycorrhizal Genomics Consortium"/>
            <person name="Kohler A."/>
            <person name="Kuo A."/>
            <person name="Nagy L.G."/>
            <person name="Floudas D."/>
            <person name="Copeland A."/>
            <person name="Barry K.W."/>
            <person name="Cichocki N."/>
            <person name="Veneault-Fourrey C."/>
            <person name="LaButti K."/>
            <person name="Lindquist E.A."/>
            <person name="Lipzen A."/>
            <person name="Lundell T."/>
            <person name="Morin E."/>
            <person name="Murat C."/>
            <person name="Riley R."/>
            <person name="Ohm R."/>
            <person name="Sun H."/>
            <person name="Tunlid A."/>
            <person name="Henrissat B."/>
            <person name="Grigoriev I.V."/>
            <person name="Hibbett D.S."/>
            <person name="Martin F."/>
        </authorList>
    </citation>
    <scope>NUCLEOTIDE SEQUENCE [LARGE SCALE GENOMIC DNA]</scope>
    <source>
        <strain evidence="3">Ve08.2h10</strain>
    </source>
</reference>
<evidence type="ECO:0000313" key="2">
    <source>
        <dbReference type="EMBL" id="KIK93368.1"/>
    </source>
</evidence>
<dbReference type="EMBL" id="KN825191">
    <property type="protein sequence ID" value="KIK93368.1"/>
    <property type="molecule type" value="Genomic_DNA"/>
</dbReference>
<dbReference type="AlphaFoldDB" id="A0A0D0DNE9"/>